<dbReference type="GO" id="GO:0005737">
    <property type="term" value="C:cytoplasm"/>
    <property type="evidence" value="ECO:0007669"/>
    <property type="project" value="UniProtKB-SubCell"/>
</dbReference>
<evidence type="ECO:0000259" key="11">
    <source>
        <dbReference type="Pfam" id="PF03572"/>
    </source>
</evidence>
<dbReference type="Pfam" id="PF14684">
    <property type="entry name" value="Tricorn_C1"/>
    <property type="match status" value="1"/>
</dbReference>
<dbReference type="SUPFAM" id="SSF50156">
    <property type="entry name" value="PDZ domain-like"/>
    <property type="match status" value="1"/>
</dbReference>
<evidence type="ECO:0000256" key="7">
    <source>
        <dbReference type="PIRNR" id="PIRNR036421"/>
    </source>
</evidence>
<evidence type="ECO:0000256" key="3">
    <source>
        <dbReference type="ARBA" id="ARBA00022490"/>
    </source>
</evidence>
<dbReference type="Gene3D" id="2.120.10.30">
    <property type="entry name" value="TolB, C-terminal domain"/>
    <property type="match status" value="1"/>
</dbReference>
<feature type="domain" description="Tail specific protease" evidence="11">
    <location>
        <begin position="907"/>
        <end position="1062"/>
    </location>
</feature>
<feature type="compositionally biased region" description="Basic and acidic residues" evidence="9">
    <location>
        <begin position="557"/>
        <end position="581"/>
    </location>
</feature>
<dbReference type="Pfam" id="PF07676">
    <property type="entry name" value="PD40"/>
    <property type="match status" value="2"/>
</dbReference>
<dbReference type="EC" id="3.4.21.-" evidence="7"/>
<comment type="function">
    <text evidence="7">Degrades oligopeptides.</text>
</comment>
<dbReference type="Gene3D" id="3.90.226.10">
    <property type="entry name" value="2-enoyl-CoA Hydratase, Chain A, domain 1"/>
    <property type="match status" value="1"/>
</dbReference>
<evidence type="ECO:0000256" key="2">
    <source>
        <dbReference type="ARBA" id="ARBA00008524"/>
    </source>
</evidence>
<evidence type="ECO:0000313" key="13">
    <source>
        <dbReference type="EMBL" id="KGF49044.1"/>
    </source>
</evidence>
<dbReference type="InterPro" id="IPR028204">
    <property type="entry name" value="Tricorn_C1"/>
</dbReference>
<dbReference type="SUPFAM" id="SSF69304">
    <property type="entry name" value="Tricorn protease N-terminal domain"/>
    <property type="match status" value="1"/>
</dbReference>
<dbReference type="Gene3D" id="3.30.750.44">
    <property type="match status" value="1"/>
</dbReference>
<feature type="region of interest" description="Disordered" evidence="9">
    <location>
        <begin position="557"/>
        <end position="600"/>
    </location>
</feature>
<feature type="compositionally biased region" description="Basic and acidic residues" evidence="9">
    <location>
        <begin position="591"/>
        <end position="600"/>
    </location>
</feature>
<dbReference type="Gene3D" id="2.120.10.60">
    <property type="entry name" value="Tricorn protease N-terminal domain"/>
    <property type="match status" value="2"/>
</dbReference>
<keyword evidence="4 7" id="KW-0645">Protease</keyword>
<evidence type="ECO:0000256" key="5">
    <source>
        <dbReference type="ARBA" id="ARBA00022801"/>
    </source>
</evidence>
<keyword evidence="5 7" id="KW-0378">Hydrolase</keyword>
<dbReference type="GO" id="GO:0006508">
    <property type="term" value="P:proteolysis"/>
    <property type="evidence" value="ECO:0007669"/>
    <property type="project" value="UniProtKB-UniRule"/>
</dbReference>
<dbReference type="SUPFAM" id="SSF52096">
    <property type="entry name" value="ClpP/crotonase"/>
    <property type="match status" value="1"/>
</dbReference>
<dbReference type="PANTHER" id="PTHR43253:SF1">
    <property type="entry name" value="TRICORN PROTEASE HOMOLOG 2-RELATED"/>
    <property type="match status" value="1"/>
</dbReference>
<feature type="signal peptide" evidence="10">
    <location>
        <begin position="1"/>
        <end position="19"/>
    </location>
</feature>
<dbReference type="Pfam" id="PF03572">
    <property type="entry name" value="Peptidase_S41"/>
    <property type="match status" value="1"/>
</dbReference>
<evidence type="ECO:0000256" key="1">
    <source>
        <dbReference type="ARBA" id="ARBA00004496"/>
    </source>
</evidence>
<evidence type="ECO:0000256" key="6">
    <source>
        <dbReference type="ARBA" id="ARBA00022825"/>
    </source>
</evidence>
<dbReference type="Proteomes" id="UP000029538">
    <property type="component" value="Unassembled WGS sequence"/>
</dbReference>
<dbReference type="Gene3D" id="2.30.42.10">
    <property type="match status" value="1"/>
</dbReference>
<evidence type="ECO:0000259" key="12">
    <source>
        <dbReference type="Pfam" id="PF14684"/>
    </source>
</evidence>
<feature type="active site" description="Nucleophile" evidence="8">
    <location>
        <position position="996"/>
    </location>
</feature>
<dbReference type="InterPro" id="IPR011042">
    <property type="entry name" value="6-blade_b-propeller_TolB-like"/>
</dbReference>
<keyword evidence="10" id="KW-0732">Signal</keyword>
<feature type="active site" description="Charge relay system" evidence="8">
    <location>
        <position position="1052"/>
    </location>
</feature>
<proteinExistence type="inferred from homology"/>
<dbReference type="AlphaFoldDB" id="A0A096CUR5"/>
<dbReference type="EMBL" id="JRNR01000064">
    <property type="protein sequence ID" value="KGF49044.1"/>
    <property type="molecule type" value="Genomic_DNA"/>
</dbReference>
<evidence type="ECO:0000256" key="8">
    <source>
        <dbReference type="PIRSR" id="PIRSR036421-1"/>
    </source>
</evidence>
<dbReference type="InterPro" id="IPR005151">
    <property type="entry name" value="Tail-specific_protease"/>
</dbReference>
<dbReference type="PIRSF" id="PIRSF036421">
    <property type="entry name" value="Tricorn_protease"/>
    <property type="match status" value="1"/>
</dbReference>
<reference evidence="13 14" key="1">
    <citation type="submission" date="2014-07" db="EMBL/GenBank/DDBJ databases">
        <authorList>
            <person name="McCorrison J."/>
            <person name="Sanka R."/>
            <person name="Torralba M."/>
            <person name="Gillis M."/>
            <person name="Haft D.H."/>
            <person name="Methe B."/>
            <person name="Sutton G."/>
            <person name="Nelson K.E."/>
        </authorList>
    </citation>
    <scope>NUCLEOTIDE SEQUENCE [LARGE SCALE GENOMIC DNA]</scope>
    <source>
        <strain evidence="13 14">DNF00882</strain>
    </source>
</reference>
<accession>A0A096CUR5</accession>
<dbReference type="GO" id="GO:0008236">
    <property type="term" value="F:serine-type peptidase activity"/>
    <property type="evidence" value="ECO:0007669"/>
    <property type="project" value="UniProtKB-UniRule"/>
</dbReference>
<name>A0A096CUR5_9BACT</name>
<dbReference type="Pfam" id="PF26549">
    <property type="entry name" value="Tricorn_N"/>
    <property type="match status" value="1"/>
</dbReference>
<comment type="subcellular location">
    <subcellularLocation>
        <location evidence="1 7">Cytoplasm</location>
    </subcellularLocation>
</comment>
<evidence type="ECO:0000313" key="14">
    <source>
        <dbReference type="Proteomes" id="UP000029538"/>
    </source>
</evidence>
<dbReference type="CDD" id="cd07562">
    <property type="entry name" value="Peptidase_S41_TRI"/>
    <property type="match status" value="1"/>
</dbReference>
<keyword evidence="3 7" id="KW-0963">Cytoplasm</keyword>
<comment type="similarity">
    <text evidence="2 7">Belongs to the peptidase S41B family.</text>
</comment>
<dbReference type="InterPro" id="IPR012393">
    <property type="entry name" value="Tricorn_protease"/>
</dbReference>
<dbReference type="RefSeq" id="WP_036883429.1">
    <property type="nucleotide sequence ID" value="NZ_JRNR01000064.1"/>
</dbReference>
<protein>
    <recommendedName>
        <fullName evidence="7">Tricorn protease homolog</fullName>
        <ecNumber evidence="7">3.4.21.-</ecNumber>
    </recommendedName>
</protein>
<gene>
    <name evidence="13" type="ORF">HMPREF0654_06880</name>
</gene>
<dbReference type="InterPro" id="IPR036034">
    <property type="entry name" value="PDZ_sf"/>
</dbReference>
<evidence type="ECO:0000256" key="9">
    <source>
        <dbReference type="SAM" id="MobiDB-lite"/>
    </source>
</evidence>
<dbReference type="SUPFAM" id="SSF82171">
    <property type="entry name" value="DPP6 N-terminal domain-like"/>
    <property type="match status" value="1"/>
</dbReference>
<dbReference type="InterPro" id="IPR029045">
    <property type="entry name" value="ClpP/crotonase-like_dom_sf"/>
</dbReference>
<evidence type="ECO:0000256" key="4">
    <source>
        <dbReference type="ARBA" id="ARBA00022670"/>
    </source>
</evidence>
<evidence type="ECO:0000256" key="10">
    <source>
        <dbReference type="SAM" id="SignalP"/>
    </source>
</evidence>
<comment type="caution">
    <text evidence="13">The sequence shown here is derived from an EMBL/GenBank/DDBJ whole genome shotgun (WGS) entry which is preliminary data.</text>
</comment>
<dbReference type="InterPro" id="IPR011659">
    <property type="entry name" value="WD40"/>
</dbReference>
<keyword evidence="6 7" id="KW-0720">Serine protease</keyword>
<dbReference type="PANTHER" id="PTHR43253">
    <property type="entry name" value="TRICORN PROTEASE HOMOLOG 2-RELATED"/>
    <property type="match status" value="1"/>
</dbReference>
<organism evidence="13 14">
    <name type="scientific">Prevotella disiens DNF00882</name>
    <dbReference type="NCBI Taxonomy" id="1401075"/>
    <lineage>
        <taxon>Bacteria</taxon>
        <taxon>Pseudomonadati</taxon>
        <taxon>Bacteroidota</taxon>
        <taxon>Bacteroidia</taxon>
        <taxon>Bacteroidales</taxon>
        <taxon>Prevotellaceae</taxon>
        <taxon>Prevotella</taxon>
    </lineage>
</organism>
<feature type="domain" description="Tricorn protease C1" evidence="12">
    <location>
        <begin position="715"/>
        <end position="773"/>
    </location>
</feature>
<feature type="chain" id="PRO_5001925511" description="Tricorn protease homolog" evidence="10">
    <location>
        <begin position="20"/>
        <end position="1087"/>
    </location>
</feature>
<feature type="active site" description="Charge relay system" evidence="8">
    <location>
        <position position="779"/>
    </location>
</feature>
<sequence>MKKSILTAAILGLSVSAFADNTPLWLRYSAISPDGKTIAFSYKGDIFSVPVNGGIARQLTTNPAYDAYPVWSPDGQNIAFSSSREGSLDIYLMSKDGGTPKRLTTNSGSETPMAFKDNNHILFTTEVMPTAKSIYFASGIFPQTYEVTTDGSRPRLVSPTTMCDVSINSKGEMLYHDSKGYEDNFRKHHRSPVTRDIWLYSDGKYTKLTDFNGEDRTPVWASNGTSYYYLSEEDGTFNVYKRNLDGSGKKQLTFHKKNPVRFLTAANNGTLCYGYDGEIYTLNEGQNPQKVNISIVTDQIDKKLERQVRSSGATEIKLSPKGKEIAFVLHGDVYVTSLDYKTTKQVTNTAEQERNIDFAPDGRGIVYSSERNGIWQIYETKIKNKAEKNFTYSTDLVEERLTNTDQTSQMPQYSPDGKKVAFFENRAALKVIDLKSKAVTAATDGNDVYSYSDGDIWFSWSPDSRWLLAPYMGNAGWNNPDISLIDITGKKKPVNLTQSGYNDTGAKWALGGKAMLFFSDRAGYRSHGSWGAESDAYLMFFDLDAYDRFRMSKEERELADEAEKEKKKDDKDAKDKSEKKDKKGGKGKKKDNKDKKADEKKKKDVKPLEFDLDNCRDRVVRLTVNSSQLGDAVLSPGGDTLYYQAAFEGGYDLWKHDLKEHKTEIVMKEVGGGSLEADKDFKNLYLCVNRGIKKVDLNKNSSSNISFEATFNYKPYEERAYIFNHIWQQVKDKFYVEDIHGVDWEGYRKIYERFLPYINNGYDFRDMLCELLGELNASHTGARFYDDGPTMYTAALGLFFDNTYDGDGLKIEEVIKRGPFAVSKNGVTKGCIIEKIDGQPILKGKDYNYMLDGKAGKRIRVSVYNPEKKQRFDVTIKAISKGWQNELLYKRWVDRNRAFVDSISGGRIAYVHVKEMNSESFRTVYSDLLSAENRVKDAVIVDERHNGGGWLHDDLCTLLSGKQYQKFIPHGKHIGNDPFNKWNKPSCVMICEDDYSNGMGFPQIYKYLGIGKLIGAPIAGTMTAVWWEKLINGMVFGIPQVGCQDMNGKFAENMQLNPDIEVYNTPEDYVNGYDRQLERAVREMMKK</sequence>